<organism evidence="3 4">
    <name type="scientific">Anaerobaca lacustris</name>
    <dbReference type="NCBI Taxonomy" id="3044600"/>
    <lineage>
        <taxon>Bacteria</taxon>
        <taxon>Pseudomonadati</taxon>
        <taxon>Planctomycetota</taxon>
        <taxon>Phycisphaerae</taxon>
        <taxon>Sedimentisphaerales</taxon>
        <taxon>Anaerobacaceae</taxon>
        <taxon>Anaerobaca</taxon>
    </lineage>
</organism>
<dbReference type="RefSeq" id="WP_349244961.1">
    <property type="nucleotide sequence ID" value="NZ_JASCXX010000011.1"/>
</dbReference>
<dbReference type="InterPro" id="IPR049208">
    <property type="entry name" value="DUF6819"/>
</dbReference>
<comment type="caution">
    <text evidence="3">The sequence shown here is derived from an EMBL/GenBank/DDBJ whole genome shotgun (WGS) entry which is preliminary data.</text>
</comment>
<dbReference type="SUPFAM" id="SSF51161">
    <property type="entry name" value="Trimeric LpxA-like enzymes"/>
    <property type="match status" value="1"/>
</dbReference>
<feature type="domain" description="DUF6819" evidence="2">
    <location>
        <begin position="508"/>
        <end position="653"/>
    </location>
</feature>
<gene>
    <name evidence="3" type="ORF">QJ522_10920</name>
</gene>
<evidence type="ECO:0000259" key="1">
    <source>
        <dbReference type="Pfam" id="PF16314"/>
    </source>
</evidence>
<dbReference type="Pfam" id="PF20683">
    <property type="entry name" value="DUF6819"/>
    <property type="match status" value="1"/>
</dbReference>
<evidence type="ECO:0000313" key="4">
    <source>
        <dbReference type="Proteomes" id="UP001431776"/>
    </source>
</evidence>
<dbReference type="Proteomes" id="UP001431776">
    <property type="component" value="Unassembled WGS sequence"/>
</dbReference>
<dbReference type="EMBL" id="JASCXX010000011">
    <property type="protein sequence ID" value="MDI6449555.1"/>
    <property type="molecule type" value="Genomic_DNA"/>
</dbReference>
<accession>A0AAW6TY74</accession>
<proteinExistence type="predicted"/>
<evidence type="ECO:0000259" key="2">
    <source>
        <dbReference type="Pfam" id="PF20683"/>
    </source>
</evidence>
<sequence>MSGHETFRVLTGREIELLRMQGCFAEDWGRIEVAEGFDPASVRNSHFSGSVRLGRFAGRVRLPGGFEKPSGVYNAVVSNCTIGDDTRISNIGVHIANYDIAERVCIENVATMQTNPGATFGNGVEISVLNEAGGREILLFDRLSAQFAYLMCLHRYRPKLIDRLRGIAREYVDSIRADRGQVGTGASICSAEEIIDVRIGPFATVNHTSSLRNGTILSSQEAPTTIGVKVIAEAFIVAESSFVTGGAMLSKVFVGQGCQIGRQYSAENSAFFANCEAFHGEACSVFAGPYTVTHHKSTLLIAGLFSFYNAGSGTNESNHMYKLGPAHEGKLLRGTKTGSFSYLMWPCRVGPFSVVLGKHNTTFDTGDLPFSHLEARSDGRCAMIPGFHLTTVGTVRDEAKWPKRDRRKGVTKRDAISFEVFSPYVIGKMIKASRHLKELQDATDRSVEEVAVGGTLVKRLLLRTSQKYYRTGIEMYLLEKVVQRIEAALDDPAGDGQSAPVSAVDAVYSEDWVDIAGQLMPRKRLVDLEDALETGSVATLDAFDAAITNISKHYRHDEWVWVKKAYEQVFGVSLADLTDEQACEAARMLLKVRSKFLNLVTADAQKEFDESSRLGFGQDGEAGDVERDFRQVRGLYEENQFVLEMKSSIDRLHRRIERIEQAIGQRQGTERIHL</sequence>
<dbReference type="AlphaFoldDB" id="A0AAW6TY74"/>
<protein>
    <submittedName>
        <fullName evidence="3">DUF4954 family protein</fullName>
    </submittedName>
</protein>
<evidence type="ECO:0000313" key="3">
    <source>
        <dbReference type="EMBL" id="MDI6449555.1"/>
    </source>
</evidence>
<reference evidence="3" key="1">
    <citation type="submission" date="2023-05" db="EMBL/GenBank/DDBJ databases">
        <title>Anaerotaeda fermentans gen. nov., sp. nov., a novel anaerobic planctomycete of the new family within the order Sedimentisphaerales isolated from Taman Peninsula, Russia.</title>
        <authorList>
            <person name="Khomyakova M.A."/>
            <person name="Merkel A.Y."/>
            <person name="Slobodkin A.I."/>
        </authorList>
    </citation>
    <scope>NUCLEOTIDE SEQUENCE</scope>
    <source>
        <strain evidence="3">M17dextr</strain>
    </source>
</reference>
<name>A0AAW6TY74_9BACT</name>
<feature type="domain" description="DUF4954" evidence="1">
    <location>
        <begin position="7"/>
        <end position="440"/>
    </location>
</feature>
<keyword evidence="4" id="KW-1185">Reference proteome</keyword>
<dbReference type="InterPro" id="IPR011004">
    <property type="entry name" value="Trimer_LpxA-like_sf"/>
</dbReference>
<dbReference type="InterPro" id="IPR032533">
    <property type="entry name" value="DUF4954"/>
</dbReference>
<dbReference type="Pfam" id="PF16314">
    <property type="entry name" value="DUF4954"/>
    <property type="match status" value="1"/>
</dbReference>